<proteinExistence type="predicted"/>
<keyword evidence="2" id="KW-1185">Reference proteome</keyword>
<dbReference type="Proteomes" id="UP001303046">
    <property type="component" value="Unassembled WGS sequence"/>
</dbReference>
<gene>
    <name evidence="1" type="primary">Necator_chrV.g17560</name>
    <name evidence="1" type="ORF">RB195_012770</name>
</gene>
<sequence length="73" mass="8220">MCQLVCVNLSQLFLSCIVFPYFVGCTQLARVPPEHPPSFTDHLGIQSKGSRIDGVRRCRAPRWGTTLSKKEQN</sequence>
<evidence type="ECO:0000313" key="2">
    <source>
        <dbReference type="Proteomes" id="UP001303046"/>
    </source>
</evidence>
<dbReference type="EMBL" id="JAVFWL010000005">
    <property type="protein sequence ID" value="KAK6753378.1"/>
    <property type="molecule type" value="Genomic_DNA"/>
</dbReference>
<accession>A0ABR1DSZ9</accession>
<evidence type="ECO:0000313" key="1">
    <source>
        <dbReference type="EMBL" id="KAK6753378.1"/>
    </source>
</evidence>
<name>A0ABR1DSZ9_NECAM</name>
<comment type="caution">
    <text evidence="1">The sequence shown here is derived from an EMBL/GenBank/DDBJ whole genome shotgun (WGS) entry which is preliminary data.</text>
</comment>
<organism evidence="1 2">
    <name type="scientific">Necator americanus</name>
    <name type="common">Human hookworm</name>
    <dbReference type="NCBI Taxonomy" id="51031"/>
    <lineage>
        <taxon>Eukaryota</taxon>
        <taxon>Metazoa</taxon>
        <taxon>Ecdysozoa</taxon>
        <taxon>Nematoda</taxon>
        <taxon>Chromadorea</taxon>
        <taxon>Rhabditida</taxon>
        <taxon>Rhabditina</taxon>
        <taxon>Rhabditomorpha</taxon>
        <taxon>Strongyloidea</taxon>
        <taxon>Ancylostomatidae</taxon>
        <taxon>Bunostominae</taxon>
        <taxon>Necator</taxon>
    </lineage>
</organism>
<protein>
    <recommendedName>
        <fullName evidence="3">Secreted protein</fullName>
    </recommendedName>
</protein>
<evidence type="ECO:0008006" key="3">
    <source>
        <dbReference type="Google" id="ProtNLM"/>
    </source>
</evidence>
<reference evidence="1 2" key="1">
    <citation type="submission" date="2023-08" db="EMBL/GenBank/DDBJ databases">
        <title>A Necator americanus chromosomal reference genome.</title>
        <authorList>
            <person name="Ilik V."/>
            <person name="Petrzelkova K.J."/>
            <person name="Pardy F."/>
            <person name="Fuh T."/>
            <person name="Niatou-Singa F.S."/>
            <person name="Gouil Q."/>
            <person name="Baker L."/>
            <person name="Ritchie M.E."/>
            <person name="Jex A.R."/>
            <person name="Gazzola D."/>
            <person name="Li H."/>
            <person name="Toshio Fujiwara R."/>
            <person name="Zhan B."/>
            <person name="Aroian R.V."/>
            <person name="Pafco B."/>
            <person name="Schwarz E.M."/>
        </authorList>
    </citation>
    <scope>NUCLEOTIDE SEQUENCE [LARGE SCALE GENOMIC DNA]</scope>
    <source>
        <strain evidence="1 2">Aroian</strain>
        <tissue evidence="1">Whole animal</tissue>
    </source>
</reference>